<evidence type="ECO:0008006" key="12">
    <source>
        <dbReference type="Google" id="ProtNLM"/>
    </source>
</evidence>
<gene>
    <name evidence="10" type="ORF">COV08_03175</name>
</gene>
<evidence type="ECO:0000256" key="7">
    <source>
        <dbReference type="SAM" id="MobiDB-lite"/>
    </source>
</evidence>
<dbReference type="InterPro" id="IPR013647">
    <property type="entry name" value="OligopepF_N_dom"/>
</dbReference>
<keyword evidence="4 6" id="KW-0862">Zinc</keyword>
<comment type="cofactor">
    <cofactor evidence="6">
        <name>Zn(2+)</name>
        <dbReference type="ChEBI" id="CHEBI:29105"/>
    </cofactor>
    <text evidence="6">Binds 1 zinc ion.</text>
</comment>
<evidence type="ECO:0000256" key="3">
    <source>
        <dbReference type="ARBA" id="ARBA00022801"/>
    </source>
</evidence>
<dbReference type="Gene3D" id="1.10.1370.20">
    <property type="entry name" value="Oligoendopeptidase f, C-terminal domain"/>
    <property type="match status" value="1"/>
</dbReference>
<keyword evidence="2 6" id="KW-0479">Metal-binding</keyword>
<evidence type="ECO:0000256" key="6">
    <source>
        <dbReference type="RuleBase" id="RU003435"/>
    </source>
</evidence>
<evidence type="ECO:0000256" key="4">
    <source>
        <dbReference type="ARBA" id="ARBA00022833"/>
    </source>
</evidence>
<feature type="compositionally biased region" description="Polar residues" evidence="7">
    <location>
        <begin position="9"/>
        <end position="22"/>
    </location>
</feature>
<accession>A0A2H0RGW4</accession>
<feature type="domain" description="Oligopeptidase F N-terminal" evidence="9">
    <location>
        <begin position="129"/>
        <end position="186"/>
    </location>
</feature>
<keyword evidence="5 6" id="KW-0482">Metalloprotease</keyword>
<evidence type="ECO:0000313" key="11">
    <source>
        <dbReference type="Proteomes" id="UP000230431"/>
    </source>
</evidence>
<dbReference type="InterPro" id="IPR001567">
    <property type="entry name" value="Pept_M3A_M3B_dom"/>
</dbReference>
<comment type="similarity">
    <text evidence="6">Belongs to the peptidase M3 family.</text>
</comment>
<dbReference type="Proteomes" id="UP000230431">
    <property type="component" value="Unassembled WGS sequence"/>
</dbReference>
<evidence type="ECO:0000259" key="8">
    <source>
        <dbReference type="Pfam" id="PF01432"/>
    </source>
</evidence>
<dbReference type="InterPro" id="IPR042088">
    <property type="entry name" value="OligoPept_F_C"/>
</dbReference>
<keyword evidence="1 6" id="KW-0645">Protease</keyword>
<keyword evidence="3 6" id="KW-0378">Hydrolase</keyword>
<dbReference type="Pfam" id="PF01432">
    <property type="entry name" value="Peptidase_M3"/>
    <property type="match status" value="1"/>
</dbReference>
<evidence type="ECO:0000259" key="9">
    <source>
        <dbReference type="Pfam" id="PF08439"/>
    </source>
</evidence>
<name>A0A2H0RGW4_9BACT</name>
<dbReference type="SUPFAM" id="SSF55486">
    <property type="entry name" value="Metalloproteases ('zincins'), catalytic domain"/>
    <property type="match status" value="1"/>
</dbReference>
<reference evidence="10 11" key="1">
    <citation type="submission" date="2017-09" db="EMBL/GenBank/DDBJ databases">
        <title>Depth-based differentiation of microbial function through sediment-hosted aquifers and enrichment of novel symbionts in the deep terrestrial subsurface.</title>
        <authorList>
            <person name="Probst A.J."/>
            <person name="Ladd B."/>
            <person name="Jarett J.K."/>
            <person name="Geller-Mcgrath D.E."/>
            <person name="Sieber C.M."/>
            <person name="Emerson J.B."/>
            <person name="Anantharaman K."/>
            <person name="Thomas B.C."/>
            <person name="Malmstrom R."/>
            <person name="Stieglmeier M."/>
            <person name="Klingl A."/>
            <person name="Woyke T."/>
            <person name="Ryan C.M."/>
            <person name="Banfield J.F."/>
        </authorList>
    </citation>
    <scope>NUCLEOTIDE SEQUENCE [LARGE SCALE GENOMIC DNA]</scope>
    <source>
        <strain evidence="10">CG10_big_fil_rev_8_21_14_0_10_49_38</strain>
    </source>
</reference>
<feature type="domain" description="Peptidase M3A/M3B catalytic" evidence="8">
    <location>
        <begin position="220"/>
        <end position="593"/>
    </location>
</feature>
<evidence type="ECO:0000313" key="10">
    <source>
        <dbReference type="EMBL" id="PIR45801.1"/>
    </source>
</evidence>
<dbReference type="AlphaFoldDB" id="A0A2H0RGW4"/>
<dbReference type="GO" id="GO:0004222">
    <property type="term" value="F:metalloendopeptidase activity"/>
    <property type="evidence" value="ECO:0007669"/>
    <property type="project" value="InterPro"/>
</dbReference>
<feature type="region of interest" description="Disordered" evidence="7">
    <location>
        <begin position="1"/>
        <end position="22"/>
    </location>
</feature>
<comment type="caution">
    <text evidence="10">The sequence shown here is derived from an EMBL/GenBank/DDBJ whole genome shotgun (WGS) entry which is preliminary data.</text>
</comment>
<proteinExistence type="inferred from homology"/>
<protein>
    <recommendedName>
        <fullName evidence="12">Oligoendopeptidase F</fullName>
    </recommendedName>
</protein>
<organism evidence="10 11">
    <name type="scientific">Candidatus Vogelbacteria bacterium CG10_big_fil_rev_8_21_14_0_10_49_38</name>
    <dbReference type="NCBI Taxonomy" id="1975043"/>
    <lineage>
        <taxon>Bacteria</taxon>
        <taxon>Candidatus Vogeliibacteriota</taxon>
    </lineage>
</organism>
<dbReference type="Gene3D" id="1.20.140.70">
    <property type="entry name" value="Oligopeptidase f, N-terminal domain"/>
    <property type="match status" value="1"/>
</dbReference>
<dbReference type="GO" id="GO:0006508">
    <property type="term" value="P:proteolysis"/>
    <property type="evidence" value="ECO:0007669"/>
    <property type="project" value="UniProtKB-KW"/>
</dbReference>
<dbReference type="GO" id="GO:0046872">
    <property type="term" value="F:metal ion binding"/>
    <property type="evidence" value="ECO:0007669"/>
    <property type="project" value="UniProtKB-UniRule"/>
</dbReference>
<dbReference type="Pfam" id="PF08439">
    <property type="entry name" value="Peptidase_M3_N"/>
    <property type="match status" value="1"/>
</dbReference>
<evidence type="ECO:0000256" key="1">
    <source>
        <dbReference type="ARBA" id="ARBA00022670"/>
    </source>
</evidence>
<dbReference type="CDD" id="cd09610">
    <property type="entry name" value="M3B_PepF"/>
    <property type="match status" value="1"/>
</dbReference>
<sequence>MATKKKKQTPNSAKRSSSTGRWNLSALYRSDTDPQIKRDMATVKRANDAFVTKWSKRKDYLQEPKVLRQALDELERIAEKHGLTGKYGYYFGLRSAQEEANSKLKAVANQITDTAVKLENKRQFFELKLAKIPATIQKKFLLAPELKNYRHYLKKLFDHAKHLLTEPEERILNLKTGPAHSDWIDMTSTLLAKQTRRVLNVKGKPTEKPFAEIISLTANIKKPVRDRAFAAMLEINARYAEVAESELNAIMRDKQINDELRGFTRPDQARHLADDIETETVEAMLAAVTAGFPIARDYYRLKADLFKKKKLDYHERNVPYGQIEQKYPWPKATALVSQVFGRLDPEFQTIFDRFVADGRIDIFPYQGKSGGAFCTHNLKSQPTYLLLNHTDRLQDVLTLAHEAGHGINNELMRAAQPPVYFDTPLATAEVASTFFEDFVLAEVRRNASPEWELSLRLDRLNDEVSTIFRQVAAYRFEQALHAEFRQQGYLAKEAIGKIFDQHLGAYLGPAVDRPQGSENLWVYWSHFRRFFYVYSYASGLLISKALQAKVRANPEFIKEVKKFLAAGSSDSPQNIFARLGLDITHPDFWQTGLDEIKQSLAEARALAKKLKKIK</sequence>
<evidence type="ECO:0000256" key="2">
    <source>
        <dbReference type="ARBA" id="ARBA00022723"/>
    </source>
</evidence>
<dbReference type="EMBL" id="PCYK01000028">
    <property type="protein sequence ID" value="PIR45801.1"/>
    <property type="molecule type" value="Genomic_DNA"/>
</dbReference>
<evidence type="ECO:0000256" key="5">
    <source>
        <dbReference type="ARBA" id="ARBA00023049"/>
    </source>
</evidence>